<comment type="caution">
    <text evidence="3">The sequence shown here is derived from an EMBL/GenBank/DDBJ whole genome shotgun (WGS) entry which is preliminary data.</text>
</comment>
<keyword evidence="2" id="KW-1133">Transmembrane helix</keyword>
<keyword evidence="2" id="KW-0472">Membrane</keyword>
<dbReference type="AlphaFoldDB" id="A0A0J6TB18"/>
<dbReference type="RefSeq" id="WP_048442467.1">
    <property type="nucleotide sequence ID" value="NZ_LABY01000012.1"/>
</dbReference>
<feature type="transmembrane region" description="Helical" evidence="2">
    <location>
        <begin position="35"/>
        <end position="62"/>
    </location>
</feature>
<dbReference type="OrthoDB" id="7276301at2"/>
<evidence type="ECO:0000313" key="3">
    <source>
        <dbReference type="EMBL" id="KMO42828.1"/>
    </source>
</evidence>
<evidence type="ECO:0000313" key="4">
    <source>
        <dbReference type="Proteomes" id="UP000035955"/>
    </source>
</evidence>
<sequence length="300" mass="29876">MALRPASAPPRDSGHAGTVPVADDLRTVMLHRLSWGAVIAGAAAALVVQLILNLIGVGVGLAAVSATAGDNPEVGTLSLGALLWWVFSGIFASAAGGYLAGRLSGRPGASTAGYHGLVSWVVTTLVVVYLLTSAASGLLGGAFGGLTSALGGAGQAVGGAVRTAAETASPALGQVTDPFAGIERQVRDASGGQDPQALRDTAVQAVRSALTGDAAQQQQARDRAAEALARAKGIPVDQARQQVQSYEQQYREAADKASAQAKQAAETTRKAASQGALTAAAALILGALASYLCGRSGAVA</sequence>
<dbReference type="EMBL" id="LABY01000012">
    <property type="protein sequence ID" value="KMO42828.1"/>
    <property type="molecule type" value="Genomic_DNA"/>
</dbReference>
<evidence type="ECO:0000256" key="2">
    <source>
        <dbReference type="SAM" id="Phobius"/>
    </source>
</evidence>
<accession>A0A0J6TB18</accession>
<organism evidence="3 4">
    <name type="scientific">Methylobacterium variabile</name>
    <dbReference type="NCBI Taxonomy" id="298794"/>
    <lineage>
        <taxon>Bacteria</taxon>
        <taxon>Pseudomonadati</taxon>
        <taxon>Pseudomonadota</taxon>
        <taxon>Alphaproteobacteria</taxon>
        <taxon>Hyphomicrobiales</taxon>
        <taxon>Methylobacteriaceae</taxon>
        <taxon>Methylobacterium</taxon>
    </lineage>
</organism>
<feature type="transmembrane region" description="Helical" evidence="2">
    <location>
        <begin position="112"/>
        <end position="131"/>
    </location>
</feature>
<name>A0A0J6TB18_9HYPH</name>
<feature type="coiled-coil region" evidence="1">
    <location>
        <begin position="236"/>
        <end position="267"/>
    </location>
</feature>
<proteinExistence type="predicted"/>
<gene>
    <name evidence="3" type="ORF">VQ02_01930</name>
</gene>
<reference evidence="3 4" key="1">
    <citation type="submission" date="2015-03" db="EMBL/GenBank/DDBJ databases">
        <title>Genome sequencing of Methylobacterium variabile DSM 16961.</title>
        <authorList>
            <person name="Chaudhry V."/>
            <person name="Patil P.B."/>
        </authorList>
    </citation>
    <scope>NUCLEOTIDE SEQUENCE [LARGE SCALE GENOMIC DNA]</scope>
    <source>
        <strain evidence="3 4">DSM 16961</strain>
    </source>
</reference>
<dbReference type="Proteomes" id="UP000035955">
    <property type="component" value="Unassembled WGS sequence"/>
</dbReference>
<keyword evidence="4" id="KW-1185">Reference proteome</keyword>
<keyword evidence="1" id="KW-0175">Coiled coil</keyword>
<protein>
    <submittedName>
        <fullName evidence="3">PhnA-like protein</fullName>
    </submittedName>
</protein>
<keyword evidence="2" id="KW-0812">Transmembrane</keyword>
<evidence type="ECO:0000256" key="1">
    <source>
        <dbReference type="SAM" id="Coils"/>
    </source>
</evidence>
<feature type="transmembrane region" description="Helical" evidence="2">
    <location>
        <begin position="82"/>
        <end position="100"/>
    </location>
</feature>
<dbReference type="PATRIC" id="fig|298794.3.peg.645"/>